<organism evidence="2 3">
    <name type="scientific">Raoultella terrigena</name>
    <name type="common">Klebsiella terrigena</name>
    <dbReference type="NCBI Taxonomy" id="577"/>
    <lineage>
        <taxon>Bacteria</taxon>
        <taxon>Pseudomonadati</taxon>
        <taxon>Pseudomonadota</taxon>
        <taxon>Gammaproteobacteria</taxon>
        <taxon>Enterobacterales</taxon>
        <taxon>Enterobacteriaceae</taxon>
        <taxon>Klebsiella/Raoultella group</taxon>
        <taxon>Raoultella</taxon>
    </lineage>
</organism>
<sequence>MLENGRVVGIVDEWDLISHVEGDSQRFALPVREAMTRNVETLDKRAPESALKAIFDRGLVAVIADNDRFLGLITRSDVLTTWRNRLEH</sequence>
<gene>
    <name evidence="2" type="ORF">NCTC9185_03683</name>
</gene>
<name>A0A4V6J1W4_RAOTE</name>
<evidence type="ECO:0000259" key="1">
    <source>
        <dbReference type="Pfam" id="PF00571"/>
    </source>
</evidence>
<dbReference type="Pfam" id="PF00571">
    <property type="entry name" value="CBS"/>
    <property type="match status" value="1"/>
</dbReference>
<dbReference type="AlphaFoldDB" id="A0A4V6J1W4"/>
<reference evidence="2 3" key="1">
    <citation type="submission" date="2019-04" db="EMBL/GenBank/DDBJ databases">
        <authorList>
            <consortium name="Pathogen Informatics"/>
        </authorList>
    </citation>
    <scope>NUCLEOTIDE SEQUENCE [LARGE SCALE GENOMIC DNA]</scope>
    <source>
        <strain evidence="2 3">NCTC9185</strain>
    </source>
</reference>
<dbReference type="InterPro" id="IPR000644">
    <property type="entry name" value="CBS_dom"/>
</dbReference>
<dbReference type="SUPFAM" id="SSF54631">
    <property type="entry name" value="CBS-domain pair"/>
    <property type="match status" value="1"/>
</dbReference>
<dbReference type="Proteomes" id="UP000339249">
    <property type="component" value="Unassembled WGS sequence"/>
</dbReference>
<dbReference type="EMBL" id="CABDVU010000001">
    <property type="protein sequence ID" value="VTN11724.1"/>
    <property type="molecule type" value="Genomic_DNA"/>
</dbReference>
<proteinExistence type="predicted"/>
<evidence type="ECO:0000313" key="2">
    <source>
        <dbReference type="EMBL" id="VTN11724.1"/>
    </source>
</evidence>
<feature type="domain" description="CBS" evidence="1">
    <location>
        <begin position="31"/>
        <end position="80"/>
    </location>
</feature>
<evidence type="ECO:0000313" key="3">
    <source>
        <dbReference type="Proteomes" id="UP000339249"/>
    </source>
</evidence>
<protein>
    <submittedName>
        <fullName evidence="2">Predicted transcriptional regulator with C-terminal CBS domains</fullName>
    </submittedName>
</protein>
<dbReference type="Gene3D" id="3.10.580.10">
    <property type="entry name" value="CBS-domain"/>
    <property type="match status" value="1"/>
</dbReference>
<dbReference type="InterPro" id="IPR046342">
    <property type="entry name" value="CBS_dom_sf"/>
</dbReference>
<accession>A0A4V6J1W4</accession>